<dbReference type="KEGG" id="smx:SM11_chr1351"/>
<dbReference type="Proteomes" id="UP000009045">
    <property type="component" value="Chromosome"/>
</dbReference>
<name>F7X5I8_SINMM</name>
<protein>
    <recommendedName>
        <fullName evidence="1">DUF1638 domain-containing protein</fullName>
    </recommendedName>
</protein>
<gene>
    <name evidence="2" type="ordered locus">SM11_chr1351</name>
</gene>
<dbReference type="AlphaFoldDB" id="F7X5I8"/>
<accession>F7X5I8</accession>
<proteinExistence type="predicted"/>
<dbReference type="Pfam" id="PF07796">
    <property type="entry name" value="DUF1638"/>
    <property type="match status" value="1"/>
</dbReference>
<dbReference type="PATRIC" id="fig|707241.3.peg.1420"/>
<feature type="domain" description="DUF1638" evidence="1">
    <location>
        <begin position="50"/>
        <end position="207"/>
    </location>
</feature>
<dbReference type="EMBL" id="CP001830">
    <property type="protein sequence ID" value="AEH78627.1"/>
    <property type="molecule type" value="Genomic_DNA"/>
</dbReference>
<evidence type="ECO:0000259" key="1">
    <source>
        <dbReference type="Pfam" id="PF07796"/>
    </source>
</evidence>
<evidence type="ECO:0000313" key="2">
    <source>
        <dbReference type="EMBL" id="AEH78627.1"/>
    </source>
</evidence>
<organism evidence="2 3">
    <name type="scientific">Sinorhizobium meliloti (strain SM11)</name>
    <dbReference type="NCBI Taxonomy" id="707241"/>
    <lineage>
        <taxon>Bacteria</taxon>
        <taxon>Pseudomonadati</taxon>
        <taxon>Pseudomonadota</taxon>
        <taxon>Alphaproteobacteria</taxon>
        <taxon>Hyphomicrobiales</taxon>
        <taxon>Rhizobiaceae</taxon>
        <taxon>Sinorhizobium/Ensifer group</taxon>
        <taxon>Sinorhizobium</taxon>
    </lineage>
</organism>
<dbReference type="HOGENOM" id="CLU_1288014_0_0_5"/>
<reference evidence="2 3" key="1">
    <citation type="journal article" date="2011" name="J. Biotechnol.">
        <title>The complete genome sequence of the dominant Sinorhizobium meliloti field isolate SM11 extends the S. meliloti pan-genome.</title>
        <authorList>
            <person name="Schneiker-Bekel S."/>
            <person name="Wibberg D."/>
            <person name="Bekel T."/>
            <person name="Blom J."/>
            <person name="Linke B."/>
            <person name="Neuweger H."/>
            <person name="Stiens M."/>
            <person name="Vorholter F.J."/>
            <person name="Weidner S."/>
            <person name="Goesmann A."/>
            <person name="Puhler A."/>
            <person name="Schluter A."/>
        </authorList>
    </citation>
    <scope>NUCLEOTIDE SEQUENCE [LARGE SCALE GENOMIC DNA]</scope>
    <source>
        <strain evidence="2 3">SM11</strain>
    </source>
</reference>
<sequence length="212" mass="23750">MQGGIKMENATSARERAQPKKVHVIGCGAIAREILAVCAANGLDHIELNCLPAIWHNTPEKITPGLREAITRARANGFERIFIAYADCGTGGLIDRLCEEEGVTRIPGPHCYSFFAGNADFAARWDDDITAFFLTDFLARQFEAFVIEPLGLDRHPELRDMYFGHYRKLVYLSQQEDAALQEKARRAAVTLGLEYEYRYTGYGDLTTSLIEV</sequence>
<evidence type="ECO:0000313" key="3">
    <source>
        <dbReference type="Proteomes" id="UP000009045"/>
    </source>
</evidence>
<dbReference type="InterPro" id="IPR012437">
    <property type="entry name" value="DUF1638"/>
</dbReference>